<dbReference type="Proteomes" id="UP001321580">
    <property type="component" value="Unassembled WGS sequence"/>
</dbReference>
<evidence type="ECO:0000256" key="1">
    <source>
        <dbReference type="SAM" id="Phobius"/>
    </source>
</evidence>
<accession>A0ABT6XHK8</accession>
<gene>
    <name evidence="2" type="ORF">QLQ15_11650</name>
</gene>
<keyword evidence="1" id="KW-0472">Membrane</keyword>
<feature type="transmembrane region" description="Helical" evidence="1">
    <location>
        <begin position="45"/>
        <end position="64"/>
    </location>
</feature>
<keyword evidence="1" id="KW-1133">Transmembrane helix</keyword>
<keyword evidence="3" id="KW-1185">Reference proteome</keyword>
<name>A0ABT6XHK8_9GAMM</name>
<evidence type="ECO:0000313" key="3">
    <source>
        <dbReference type="Proteomes" id="UP001321580"/>
    </source>
</evidence>
<dbReference type="EMBL" id="JASGBI010000001">
    <property type="protein sequence ID" value="MDI9239558.1"/>
    <property type="molecule type" value="Genomic_DNA"/>
</dbReference>
<protein>
    <submittedName>
        <fullName evidence="2">Uncharacterized protein</fullName>
    </submittedName>
</protein>
<feature type="transmembrane region" description="Helical" evidence="1">
    <location>
        <begin position="7"/>
        <end position="25"/>
    </location>
</feature>
<sequence length="84" mass="8927">MDRIKACVFVVAGIAMIGFGIYCAYDTFRLFASGGITALLSNRPFGRGIAIVGLVCGGIGVIRLGKAYLLPIDPDVRAYIDNLD</sequence>
<comment type="caution">
    <text evidence="2">The sequence shown here is derived from an EMBL/GenBank/DDBJ whole genome shotgun (WGS) entry which is preliminary data.</text>
</comment>
<proteinExistence type="predicted"/>
<keyword evidence="1" id="KW-0812">Transmembrane</keyword>
<organism evidence="2 3">
    <name type="scientific">Lysobacter stagni</name>
    <dbReference type="NCBI Taxonomy" id="3045172"/>
    <lineage>
        <taxon>Bacteria</taxon>
        <taxon>Pseudomonadati</taxon>
        <taxon>Pseudomonadota</taxon>
        <taxon>Gammaproteobacteria</taxon>
        <taxon>Lysobacterales</taxon>
        <taxon>Lysobacteraceae</taxon>
        <taxon>Lysobacter</taxon>
    </lineage>
</organism>
<dbReference type="RefSeq" id="WP_283212938.1">
    <property type="nucleotide sequence ID" value="NZ_JASGBI010000001.1"/>
</dbReference>
<reference evidence="2 3" key="1">
    <citation type="submission" date="2023-05" db="EMBL/GenBank/DDBJ databases">
        <title>Lysobacter sp. strain LF1 Genome sequencing and assembly.</title>
        <authorList>
            <person name="Jung Y."/>
        </authorList>
    </citation>
    <scope>NUCLEOTIDE SEQUENCE [LARGE SCALE GENOMIC DNA]</scope>
    <source>
        <strain evidence="2 3">LF1</strain>
    </source>
</reference>
<evidence type="ECO:0000313" key="2">
    <source>
        <dbReference type="EMBL" id="MDI9239558.1"/>
    </source>
</evidence>